<evidence type="ECO:0000256" key="8">
    <source>
        <dbReference type="ARBA" id="ARBA00023172"/>
    </source>
</evidence>
<evidence type="ECO:0000256" key="3">
    <source>
        <dbReference type="ARBA" id="ARBA00022490"/>
    </source>
</evidence>
<evidence type="ECO:0000313" key="13">
    <source>
        <dbReference type="EMBL" id="HIU02290.1"/>
    </source>
</evidence>
<dbReference type="AlphaFoldDB" id="A0A9D1HF23"/>
<comment type="similarity">
    <text evidence="2">Belongs to the 'phage' integrase family. XerD subfamily.</text>
</comment>
<reference evidence="13" key="2">
    <citation type="journal article" date="2021" name="PeerJ">
        <title>Extensive microbial diversity within the chicken gut microbiome revealed by metagenomics and culture.</title>
        <authorList>
            <person name="Gilroy R."/>
            <person name="Ravi A."/>
            <person name="Getino M."/>
            <person name="Pursley I."/>
            <person name="Horton D.L."/>
            <person name="Alikhan N.F."/>
            <person name="Baker D."/>
            <person name="Gharbi K."/>
            <person name="Hall N."/>
            <person name="Watson M."/>
            <person name="Adriaenssens E.M."/>
            <person name="Foster-Nyarko E."/>
            <person name="Jarju S."/>
            <person name="Secka A."/>
            <person name="Antonio M."/>
            <person name="Oren A."/>
            <person name="Chaudhuri R.R."/>
            <person name="La Ragione R."/>
            <person name="Hildebrand F."/>
            <person name="Pallen M.J."/>
        </authorList>
    </citation>
    <scope>NUCLEOTIDE SEQUENCE</scope>
    <source>
        <strain evidence="13">CHK187-14744</strain>
    </source>
</reference>
<evidence type="ECO:0000259" key="11">
    <source>
        <dbReference type="PROSITE" id="PS51898"/>
    </source>
</evidence>
<comment type="subunit">
    <text evidence="10">Forms a cyclic heterotetrameric complex composed of two molecules of XerC and two molecules of XerD.</text>
</comment>
<dbReference type="InterPro" id="IPR013762">
    <property type="entry name" value="Integrase-like_cat_sf"/>
</dbReference>
<evidence type="ECO:0000256" key="6">
    <source>
        <dbReference type="ARBA" id="ARBA00022908"/>
    </source>
</evidence>
<feature type="domain" description="Core-binding (CB)" evidence="12">
    <location>
        <begin position="1"/>
        <end position="85"/>
    </location>
</feature>
<dbReference type="Pfam" id="PF02899">
    <property type="entry name" value="Phage_int_SAM_1"/>
    <property type="match status" value="1"/>
</dbReference>
<accession>A0A9D1HF23</accession>
<evidence type="ECO:0000256" key="9">
    <source>
        <dbReference type="ARBA" id="ARBA00023306"/>
    </source>
</evidence>
<dbReference type="InterPro" id="IPR002104">
    <property type="entry name" value="Integrase_catalytic"/>
</dbReference>
<dbReference type="Proteomes" id="UP000824164">
    <property type="component" value="Unassembled WGS sequence"/>
</dbReference>
<gene>
    <name evidence="13" type="primary">xerD</name>
    <name evidence="10" type="synonym">xerC</name>
    <name evidence="13" type="ORF">IAB63_03445</name>
</gene>
<dbReference type="InterPro" id="IPR023009">
    <property type="entry name" value="Tyrosine_recombinase_XerC/XerD"/>
</dbReference>
<evidence type="ECO:0000313" key="14">
    <source>
        <dbReference type="Proteomes" id="UP000824164"/>
    </source>
</evidence>
<feature type="active site" evidence="10">
    <location>
        <position position="146"/>
    </location>
</feature>
<dbReference type="CDD" id="cd00798">
    <property type="entry name" value="INT_XerDC_C"/>
    <property type="match status" value="1"/>
</dbReference>
<comment type="function">
    <text evidence="10">Site-specific tyrosine recombinase, which acts by catalyzing the cutting and rejoining of the recombining DNA molecules. The XerC-XerD complex is essential to convert dimers of the bacterial chromosome into monomers to permit their segregation at cell division. It also contributes to the segregational stability of plasmids.</text>
</comment>
<dbReference type="PANTHER" id="PTHR30349:SF81">
    <property type="entry name" value="TYROSINE RECOMBINASE XERC"/>
    <property type="match status" value="1"/>
</dbReference>
<evidence type="ECO:0000259" key="12">
    <source>
        <dbReference type="PROSITE" id="PS51900"/>
    </source>
</evidence>
<dbReference type="NCBIfam" id="NF040815">
    <property type="entry name" value="recomb_XerA_Arch"/>
    <property type="match status" value="1"/>
</dbReference>
<feature type="active site" description="O-(3'-phospho-DNA)-tyrosine intermediate" evidence="10">
    <location>
        <position position="275"/>
    </location>
</feature>
<sequence>MYAEVERFISYLQEVKKSSKNTILSYQRDLTKFYHYMSEHHMDDVLQVSATNLNSYLIHMETAHYAASTISRNVAVLKAFFSYLCSQGLIKENPALGLKAPKIEKKIPEILSVEDVSLLLDQPSGKNHKEIRDKAMLELLYATGIRVSELIALQMDDLNLTAGYIRCRDNGRERMIPFGSVAQQALKEYVRNARPAMIGSMDEQSLFVNCNGTSLSRQGLWKLLKQYAKRAGIAADITPYTLRHSFAAHLVENGADLRSVQEMLGHSDISTTQIYAKMNNQRIKDVYAKAHPRA</sequence>
<feature type="active site" evidence="10">
    <location>
        <position position="266"/>
    </location>
</feature>
<evidence type="ECO:0000256" key="4">
    <source>
        <dbReference type="ARBA" id="ARBA00022618"/>
    </source>
</evidence>
<keyword evidence="5 10" id="KW-0159">Chromosome partition</keyword>
<dbReference type="HAMAP" id="MF_01808">
    <property type="entry name" value="Recomb_XerC_XerD"/>
    <property type="match status" value="1"/>
</dbReference>
<organism evidence="13 14">
    <name type="scientific">Candidatus Onthocola gallistercoris</name>
    <dbReference type="NCBI Taxonomy" id="2840876"/>
    <lineage>
        <taxon>Bacteria</taxon>
        <taxon>Bacillati</taxon>
        <taxon>Bacillota</taxon>
        <taxon>Bacilli</taxon>
        <taxon>Candidatus Onthocola</taxon>
    </lineage>
</organism>
<feature type="active site" evidence="10">
    <location>
        <position position="243"/>
    </location>
</feature>
<comment type="similarity">
    <text evidence="10">Belongs to the 'phage' integrase family. XerC subfamily.</text>
</comment>
<dbReference type="Pfam" id="PF00589">
    <property type="entry name" value="Phage_integrase"/>
    <property type="match status" value="1"/>
</dbReference>
<dbReference type="Gene3D" id="1.10.443.10">
    <property type="entry name" value="Intergrase catalytic core"/>
    <property type="match status" value="1"/>
</dbReference>
<keyword evidence="4 10" id="KW-0132">Cell division</keyword>
<proteinExistence type="inferred from homology"/>
<comment type="caution">
    <text evidence="13">The sequence shown here is derived from an EMBL/GenBank/DDBJ whole genome shotgun (WGS) entry which is preliminary data.</text>
</comment>
<dbReference type="PROSITE" id="PS51898">
    <property type="entry name" value="TYR_RECOMBINASE"/>
    <property type="match status" value="1"/>
</dbReference>
<keyword evidence="9 10" id="KW-0131">Cell cycle</keyword>
<dbReference type="InterPro" id="IPR011010">
    <property type="entry name" value="DNA_brk_join_enz"/>
</dbReference>
<reference evidence="13" key="1">
    <citation type="submission" date="2020-10" db="EMBL/GenBank/DDBJ databases">
        <authorList>
            <person name="Gilroy R."/>
        </authorList>
    </citation>
    <scope>NUCLEOTIDE SEQUENCE</scope>
    <source>
        <strain evidence="13">CHK187-14744</strain>
    </source>
</reference>
<dbReference type="EMBL" id="DVLT01000024">
    <property type="protein sequence ID" value="HIU02290.1"/>
    <property type="molecule type" value="Genomic_DNA"/>
</dbReference>
<keyword evidence="8 10" id="KW-0233">DNA recombination</keyword>
<dbReference type="GO" id="GO:0009037">
    <property type="term" value="F:tyrosine-based site-specific recombinase activity"/>
    <property type="evidence" value="ECO:0007669"/>
    <property type="project" value="UniProtKB-UniRule"/>
</dbReference>
<keyword evidence="3 10" id="KW-0963">Cytoplasm</keyword>
<dbReference type="GO" id="GO:0003677">
    <property type="term" value="F:DNA binding"/>
    <property type="evidence" value="ECO:0007669"/>
    <property type="project" value="UniProtKB-UniRule"/>
</dbReference>
<evidence type="ECO:0000256" key="7">
    <source>
        <dbReference type="ARBA" id="ARBA00023125"/>
    </source>
</evidence>
<name>A0A9D1HF23_9FIRM</name>
<dbReference type="NCBIfam" id="NF001399">
    <property type="entry name" value="PRK00283.1"/>
    <property type="match status" value="1"/>
</dbReference>
<dbReference type="NCBIfam" id="TIGR02225">
    <property type="entry name" value="recomb_XerD"/>
    <property type="match status" value="1"/>
</dbReference>
<dbReference type="InterPro" id="IPR004107">
    <property type="entry name" value="Integrase_SAM-like_N"/>
</dbReference>
<dbReference type="InterPro" id="IPR011932">
    <property type="entry name" value="Recomb_XerD"/>
</dbReference>
<evidence type="ECO:0000256" key="2">
    <source>
        <dbReference type="ARBA" id="ARBA00010450"/>
    </source>
</evidence>
<dbReference type="InterPro" id="IPR010998">
    <property type="entry name" value="Integrase_recombinase_N"/>
</dbReference>
<evidence type="ECO:0000256" key="5">
    <source>
        <dbReference type="ARBA" id="ARBA00022829"/>
    </source>
</evidence>
<keyword evidence="7 10" id="KW-0238">DNA-binding</keyword>
<dbReference type="InterPro" id="IPR050090">
    <property type="entry name" value="Tyrosine_recombinase_XerCD"/>
</dbReference>
<feature type="domain" description="Tyr recombinase" evidence="11">
    <location>
        <begin position="106"/>
        <end position="288"/>
    </location>
</feature>
<dbReference type="GO" id="GO:0005737">
    <property type="term" value="C:cytoplasm"/>
    <property type="evidence" value="ECO:0007669"/>
    <property type="project" value="UniProtKB-SubCell"/>
</dbReference>
<dbReference type="SUPFAM" id="SSF56349">
    <property type="entry name" value="DNA breaking-rejoining enzymes"/>
    <property type="match status" value="1"/>
</dbReference>
<protein>
    <recommendedName>
        <fullName evidence="10">Tyrosine recombinase XerC</fullName>
    </recommendedName>
</protein>
<evidence type="ECO:0000256" key="10">
    <source>
        <dbReference type="HAMAP-Rule" id="MF_01808"/>
    </source>
</evidence>
<dbReference type="GO" id="GO:0051301">
    <property type="term" value="P:cell division"/>
    <property type="evidence" value="ECO:0007669"/>
    <property type="project" value="UniProtKB-KW"/>
</dbReference>
<dbReference type="GO" id="GO:0007059">
    <property type="term" value="P:chromosome segregation"/>
    <property type="evidence" value="ECO:0007669"/>
    <property type="project" value="UniProtKB-UniRule"/>
</dbReference>
<dbReference type="GO" id="GO:0006313">
    <property type="term" value="P:DNA transposition"/>
    <property type="evidence" value="ECO:0007669"/>
    <property type="project" value="UniProtKB-UniRule"/>
</dbReference>
<dbReference type="PROSITE" id="PS51900">
    <property type="entry name" value="CB"/>
    <property type="match status" value="1"/>
</dbReference>
<evidence type="ECO:0000256" key="1">
    <source>
        <dbReference type="ARBA" id="ARBA00004496"/>
    </source>
</evidence>
<dbReference type="Gene3D" id="1.10.150.130">
    <property type="match status" value="1"/>
</dbReference>
<comment type="subcellular location">
    <subcellularLocation>
        <location evidence="1 10">Cytoplasm</location>
    </subcellularLocation>
</comment>
<dbReference type="InterPro" id="IPR044068">
    <property type="entry name" value="CB"/>
</dbReference>
<comment type="caution">
    <text evidence="10">Lacks conserved residue(s) required for the propagation of feature annotation.</text>
</comment>
<keyword evidence="6 10" id="KW-0229">DNA integration</keyword>
<dbReference type="PANTHER" id="PTHR30349">
    <property type="entry name" value="PHAGE INTEGRASE-RELATED"/>
    <property type="match status" value="1"/>
</dbReference>